<reference evidence="2" key="1">
    <citation type="submission" date="2018-05" db="EMBL/GenBank/DDBJ databases">
        <authorList>
            <person name="Huang Y."/>
            <person name="Qin D."/>
        </authorList>
    </citation>
    <scope>NUCLEOTIDE SEQUENCE</scope>
</reference>
<reference evidence="2" key="2">
    <citation type="journal article" date="2020" name="Genomics">
        <title>Contribution to the mitogenome diversity in Delphacinae: Phylogenetic and ecological implications.</title>
        <authorList>
            <person name="Huang Y.-X."/>
            <person name="Ren F.-J."/>
            <person name="Bartlett C.R."/>
            <person name="Wei Y.-S."/>
            <person name="Qin D.-Z."/>
        </authorList>
    </citation>
    <scope>NUCLEOTIDE SEQUENCE</scope>
</reference>
<geneLocation type="mitochondrion" evidence="2"/>
<keyword evidence="2" id="KW-0496">Mitochondrion</keyword>
<dbReference type="AlphaFoldDB" id="A0A7S4YZ21"/>
<evidence type="ECO:0000256" key="1">
    <source>
        <dbReference type="SAM" id="Phobius"/>
    </source>
</evidence>
<accession>A0A7S4YZ21</accession>
<keyword evidence="1" id="KW-0812">Transmembrane</keyword>
<feature type="transmembrane region" description="Helical" evidence="1">
    <location>
        <begin position="45"/>
        <end position="67"/>
    </location>
</feature>
<protein>
    <submittedName>
        <fullName evidence="2">NADH dehydrogenase subunit 6</fullName>
    </submittedName>
</protein>
<organism evidence="2">
    <name type="scientific">Stenocranus matsumurai</name>
    <dbReference type="NCBI Taxonomy" id="1291382"/>
    <lineage>
        <taxon>Eukaryota</taxon>
        <taxon>Metazoa</taxon>
        <taxon>Ecdysozoa</taxon>
        <taxon>Arthropoda</taxon>
        <taxon>Hexapoda</taxon>
        <taxon>Insecta</taxon>
        <taxon>Pterygota</taxon>
        <taxon>Neoptera</taxon>
        <taxon>Paraneoptera</taxon>
        <taxon>Hemiptera</taxon>
        <taxon>Auchenorrhyncha</taxon>
        <taxon>Fulgoroidea</taxon>
        <taxon>Delphacidae</taxon>
        <taxon>Stenocraninae</taxon>
        <taxon>Stenocranus</taxon>
    </lineage>
</organism>
<sequence>MKMMFLIMMTNSMILMKLNHPISMGSMLIFQSILTALVTNLLSKNSWYSMILFITFSSGMMIMFIYMSSITSNEKFYPSIKQMIMFLTSIMMILMMSKDKTILFESKWMENFMSFEENEEKKSIYKMISMKKILMTTLTTLIILIVLIAISSIINSHEGPLKIK</sequence>
<feature type="transmembrane region" description="Helical" evidence="1">
    <location>
        <begin position="79"/>
        <end position="97"/>
    </location>
</feature>
<evidence type="ECO:0000313" key="2">
    <source>
        <dbReference type="EMBL" id="QBZ38196.1"/>
    </source>
</evidence>
<dbReference type="EMBL" id="MH293469">
    <property type="protein sequence ID" value="QBZ38196.1"/>
    <property type="molecule type" value="Genomic_DNA"/>
</dbReference>
<proteinExistence type="predicted"/>
<keyword evidence="1" id="KW-0472">Membrane</keyword>
<keyword evidence="1" id="KW-1133">Transmembrane helix</keyword>
<gene>
    <name evidence="2" type="primary">ND6</name>
</gene>
<name>A0A7S4YZ21_9HEMI</name>
<feature type="transmembrane region" description="Helical" evidence="1">
    <location>
        <begin position="133"/>
        <end position="154"/>
    </location>
</feature>